<dbReference type="EC" id="2.3.2.27" evidence="1"/>
<evidence type="ECO:0000313" key="6">
    <source>
        <dbReference type="Proteomes" id="UP000677228"/>
    </source>
</evidence>
<evidence type="ECO:0000256" key="1">
    <source>
        <dbReference type="RuleBase" id="RU367115"/>
    </source>
</evidence>
<feature type="region of interest" description="Disordered" evidence="2">
    <location>
        <begin position="130"/>
        <end position="174"/>
    </location>
</feature>
<comment type="function">
    <text evidence="1">E3 ubiquitin-protein ligase that specifically binds poly-ADP-ribosylated proteins and mediates their ubiquitination and subsequent degradation.</text>
</comment>
<dbReference type="Proteomes" id="UP000677228">
    <property type="component" value="Unassembled WGS sequence"/>
</dbReference>
<dbReference type="AlphaFoldDB" id="A0A8S2F4H1"/>
<comment type="subcellular location">
    <subcellularLocation>
        <location evidence="1">Cytoplasm</location>
        <location evidence="1">Cytosol</location>
    </subcellularLocation>
</comment>
<feature type="domain" description="WWE" evidence="3">
    <location>
        <begin position="39"/>
        <end position="117"/>
    </location>
</feature>
<comment type="PTM">
    <text evidence="1">Ubiquitinated; autoubiquitinated.</text>
</comment>
<dbReference type="GO" id="GO:0005634">
    <property type="term" value="C:nucleus"/>
    <property type="evidence" value="ECO:0007669"/>
    <property type="project" value="TreeGrafter"/>
</dbReference>
<dbReference type="PANTHER" id="PTHR13417">
    <property type="entry name" value="E3 UBIQUITIN-PROTEIN LIGASE RNF146"/>
    <property type="match status" value="1"/>
</dbReference>
<gene>
    <name evidence="4" type="ORF">OVA965_LOCUS32498</name>
    <name evidence="5" type="ORF">TMI583_LOCUS33358</name>
</gene>
<keyword evidence="1" id="KW-0862">Zinc</keyword>
<evidence type="ECO:0000259" key="3">
    <source>
        <dbReference type="PROSITE" id="PS50918"/>
    </source>
</evidence>
<feature type="compositionally biased region" description="Polar residues" evidence="2">
    <location>
        <begin position="163"/>
        <end position="174"/>
    </location>
</feature>
<comment type="caution">
    <text evidence="4">The sequence shown here is derived from an EMBL/GenBank/DDBJ whole genome shotgun (WGS) entry which is preliminary data.</text>
</comment>
<dbReference type="EMBL" id="CAJOBA010047094">
    <property type="protein sequence ID" value="CAF4197164.1"/>
    <property type="molecule type" value="Genomic_DNA"/>
</dbReference>
<dbReference type="GO" id="GO:0008270">
    <property type="term" value="F:zinc ion binding"/>
    <property type="evidence" value="ECO:0007669"/>
    <property type="project" value="UniProtKB-UniRule"/>
</dbReference>
<dbReference type="GO" id="GO:0061630">
    <property type="term" value="F:ubiquitin protein ligase activity"/>
    <property type="evidence" value="ECO:0007669"/>
    <property type="project" value="UniProtKB-UniRule"/>
</dbReference>
<comment type="catalytic activity">
    <reaction evidence="1">
        <text>S-ubiquitinyl-[E2 ubiquitin-conjugating enzyme]-L-cysteine + [acceptor protein]-L-lysine = [E2 ubiquitin-conjugating enzyme]-L-cysteine + N(6)-ubiquitinyl-[acceptor protein]-L-lysine.</text>
        <dbReference type="EC" id="2.3.2.27"/>
    </reaction>
</comment>
<comment type="domain">
    <text evidence="1">The WWE domain mediates non-covalent poly(ADP-ribose)-binding.</text>
</comment>
<dbReference type="PANTHER" id="PTHR13417:SF2">
    <property type="entry name" value="E3 UBIQUITIN-PROTEIN LIGASE RNF146"/>
    <property type="match status" value="1"/>
</dbReference>
<feature type="non-terminal residue" evidence="4">
    <location>
        <position position="1"/>
    </location>
</feature>
<dbReference type="GO" id="GO:0072572">
    <property type="term" value="F:poly-ADP-D-ribose binding"/>
    <property type="evidence" value="ECO:0007669"/>
    <property type="project" value="UniProtKB-UniRule"/>
</dbReference>
<feature type="compositionally biased region" description="Low complexity" evidence="2">
    <location>
        <begin position="145"/>
        <end position="162"/>
    </location>
</feature>
<dbReference type="Gene3D" id="3.30.720.50">
    <property type="match status" value="1"/>
</dbReference>
<dbReference type="GO" id="GO:0006511">
    <property type="term" value="P:ubiquitin-dependent protein catabolic process"/>
    <property type="evidence" value="ECO:0007669"/>
    <property type="project" value="UniProtKB-UniRule"/>
</dbReference>
<dbReference type="InterPro" id="IPR018123">
    <property type="entry name" value="WWE-dom_subgr"/>
</dbReference>
<feature type="region of interest" description="Disordered" evidence="2">
    <location>
        <begin position="194"/>
        <end position="218"/>
    </location>
</feature>
<dbReference type="SMART" id="SM00678">
    <property type="entry name" value="WWE"/>
    <property type="match status" value="1"/>
</dbReference>
<name>A0A8S2F4H1_9BILA</name>
<keyword evidence="1" id="KW-0963">Cytoplasm</keyword>
<dbReference type="Pfam" id="PF02825">
    <property type="entry name" value="WWE"/>
    <property type="match status" value="1"/>
</dbReference>
<protein>
    <recommendedName>
        <fullName evidence="1">E3 ubiquitin-protein ligase</fullName>
        <ecNumber evidence="1">2.3.2.27</ecNumber>
    </recommendedName>
</protein>
<dbReference type="InterPro" id="IPR004170">
    <property type="entry name" value="WWE_dom"/>
</dbReference>
<dbReference type="InterPro" id="IPR037197">
    <property type="entry name" value="WWE_dom_sf"/>
</dbReference>
<dbReference type="GO" id="GO:0005829">
    <property type="term" value="C:cytosol"/>
    <property type="evidence" value="ECO:0007669"/>
    <property type="project" value="UniProtKB-SubCell"/>
</dbReference>
<sequence length="345" mass="38171">AANLNHSCALCRKPFPRQYFDRPDVVEVQTPTTATSAVTAIDNLDFDTVVPRRVWYYEGHSGWWQYDQRANADIDAAFTNGQRKIDLLIAGFVYVIDFENMSQYRQNETQRRRRIKYDLVTALKKGIGGLKLNDRQRRDNQGNQPPLLVPSTVSTTVVTSSPQSSHTTRLSPGTNIVPSLTSLVSSATDTSPIQLSSSLTADNNSENNNLRSDADGGEETSVSQITLLLNRSIIDDSVPLRRPMLGTPNYQTSRSINGINNSSTVRSYVGNFESDSSSDNEQNHEEEETNCIRPTLIGEGNNNISRRSDFLLGSSTTTSDRQLHNNSSTLLPDSVSELHVAPSTD</sequence>
<feature type="region of interest" description="Disordered" evidence="2">
    <location>
        <begin position="273"/>
        <end position="309"/>
    </location>
</feature>
<dbReference type="InterPro" id="IPR033509">
    <property type="entry name" value="RNF146"/>
</dbReference>
<dbReference type="EMBL" id="CAJNOK010025388">
    <property type="protein sequence ID" value="CAF1389367.1"/>
    <property type="molecule type" value="Genomic_DNA"/>
</dbReference>
<dbReference type="PROSITE" id="PS50918">
    <property type="entry name" value="WWE"/>
    <property type="match status" value="1"/>
</dbReference>
<evidence type="ECO:0000313" key="4">
    <source>
        <dbReference type="EMBL" id="CAF1389367.1"/>
    </source>
</evidence>
<comment type="pathway">
    <text evidence="1">Protein modification; protein ubiquitination.</text>
</comment>
<accession>A0A8S2F4H1</accession>
<evidence type="ECO:0000313" key="5">
    <source>
        <dbReference type="EMBL" id="CAF4197164.1"/>
    </source>
</evidence>
<keyword evidence="1" id="KW-0808">Transferase</keyword>
<dbReference type="GO" id="GO:0016055">
    <property type="term" value="P:Wnt signaling pathway"/>
    <property type="evidence" value="ECO:0007669"/>
    <property type="project" value="InterPro"/>
</dbReference>
<dbReference type="GO" id="GO:0051865">
    <property type="term" value="P:protein autoubiquitination"/>
    <property type="evidence" value="ECO:0007669"/>
    <property type="project" value="UniProtKB-UniRule"/>
</dbReference>
<feature type="compositionally biased region" description="Polar residues" evidence="2">
    <location>
        <begin position="194"/>
        <end position="211"/>
    </location>
</feature>
<organism evidence="4 6">
    <name type="scientific">Didymodactylos carnosus</name>
    <dbReference type="NCBI Taxonomy" id="1234261"/>
    <lineage>
        <taxon>Eukaryota</taxon>
        <taxon>Metazoa</taxon>
        <taxon>Spiralia</taxon>
        <taxon>Gnathifera</taxon>
        <taxon>Rotifera</taxon>
        <taxon>Eurotatoria</taxon>
        <taxon>Bdelloidea</taxon>
        <taxon>Philodinida</taxon>
        <taxon>Philodinidae</taxon>
        <taxon>Didymodactylos</taxon>
    </lineage>
</organism>
<keyword evidence="1" id="KW-0863">Zinc-finger</keyword>
<proteinExistence type="predicted"/>
<dbReference type="Proteomes" id="UP000682733">
    <property type="component" value="Unassembled WGS sequence"/>
</dbReference>
<reference evidence="4" key="1">
    <citation type="submission" date="2021-02" db="EMBL/GenBank/DDBJ databases">
        <authorList>
            <person name="Nowell W R."/>
        </authorList>
    </citation>
    <scope>NUCLEOTIDE SEQUENCE</scope>
</reference>
<evidence type="ECO:0000256" key="2">
    <source>
        <dbReference type="SAM" id="MobiDB-lite"/>
    </source>
</evidence>
<dbReference type="SUPFAM" id="SSF117839">
    <property type="entry name" value="WWE domain"/>
    <property type="match status" value="1"/>
</dbReference>
<keyword evidence="1" id="KW-0479">Metal-binding</keyword>
<keyword evidence="1" id="KW-0833">Ubl conjugation pathway</keyword>